<name>A0ABR3W5R7_9PEZI</name>
<evidence type="ECO:0000256" key="1">
    <source>
        <dbReference type="SAM" id="SignalP"/>
    </source>
</evidence>
<evidence type="ECO:0000313" key="2">
    <source>
        <dbReference type="EMBL" id="KAL1853628.1"/>
    </source>
</evidence>
<comment type="caution">
    <text evidence="2">The sequence shown here is derived from an EMBL/GenBank/DDBJ whole genome shotgun (WGS) entry which is preliminary data.</text>
</comment>
<evidence type="ECO:0000313" key="3">
    <source>
        <dbReference type="Proteomes" id="UP001583177"/>
    </source>
</evidence>
<dbReference type="EMBL" id="JAWRVE010000147">
    <property type="protein sequence ID" value="KAL1853628.1"/>
    <property type="molecule type" value="Genomic_DNA"/>
</dbReference>
<organism evidence="2 3">
    <name type="scientific">Diaporthe australafricana</name>
    <dbReference type="NCBI Taxonomy" id="127596"/>
    <lineage>
        <taxon>Eukaryota</taxon>
        <taxon>Fungi</taxon>
        <taxon>Dikarya</taxon>
        <taxon>Ascomycota</taxon>
        <taxon>Pezizomycotina</taxon>
        <taxon>Sordariomycetes</taxon>
        <taxon>Sordariomycetidae</taxon>
        <taxon>Diaporthales</taxon>
        <taxon>Diaporthaceae</taxon>
        <taxon>Diaporthe</taxon>
    </lineage>
</organism>
<keyword evidence="1" id="KW-0732">Signal</keyword>
<keyword evidence="3" id="KW-1185">Reference proteome</keyword>
<gene>
    <name evidence="2" type="ORF">Daus18300_011751</name>
</gene>
<sequence>MRFRTINLLLSLATTVMAIAVISPGEVTSPTVTFTVTEPVCMNSLVAEPTPLSIARALAAAADASAAASLIANMTADGHAGDATSQIHSNATTVTTVTSATDCPASPTFDLTPALVSSLFNGDLNNTTVNNTGGSGTEDPAQHWAKNHRSLCFTTSSWVGNGYYAIYLDGWGRETDGCGKGALDNLHAQCFDVQYWECRYWGSSGVLLTFYLSAPPNSKCALTAMWVASPKDDREEGLCCVYLGFHVGAMNTC</sequence>
<feature type="signal peptide" evidence="1">
    <location>
        <begin position="1"/>
        <end position="18"/>
    </location>
</feature>
<protein>
    <submittedName>
        <fullName evidence="2">Uncharacterized protein</fullName>
    </submittedName>
</protein>
<accession>A0ABR3W5R7</accession>
<dbReference type="Proteomes" id="UP001583177">
    <property type="component" value="Unassembled WGS sequence"/>
</dbReference>
<proteinExistence type="predicted"/>
<feature type="chain" id="PRO_5045366602" evidence="1">
    <location>
        <begin position="19"/>
        <end position="253"/>
    </location>
</feature>
<reference evidence="2 3" key="1">
    <citation type="journal article" date="2024" name="IMA Fungus">
        <title>IMA Genome - F19 : A genome assembly and annotation guide to empower mycologists, including annotated draft genome sequences of Ceratocystis pirilliformis, Diaporthe australafricana, Fusarium ophioides, Paecilomyces lecythidis, and Sporothrix stenoceras.</title>
        <authorList>
            <person name="Aylward J."/>
            <person name="Wilson A.M."/>
            <person name="Visagie C.M."/>
            <person name="Spraker J."/>
            <person name="Barnes I."/>
            <person name="Buitendag C."/>
            <person name="Ceriani C."/>
            <person name="Del Mar Angel L."/>
            <person name="du Plessis D."/>
            <person name="Fuchs T."/>
            <person name="Gasser K."/>
            <person name="Kramer D."/>
            <person name="Li W."/>
            <person name="Munsamy K."/>
            <person name="Piso A."/>
            <person name="Price J.L."/>
            <person name="Sonnekus B."/>
            <person name="Thomas C."/>
            <person name="van der Nest A."/>
            <person name="van Dijk A."/>
            <person name="van Heerden A."/>
            <person name="van Vuuren N."/>
            <person name="Yilmaz N."/>
            <person name="Duong T.A."/>
            <person name="van der Merwe N.A."/>
            <person name="Wingfield M.J."/>
            <person name="Wingfield B.D."/>
        </authorList>
    </citation>
    <scope>NUCLEOTIDE SEQUENCE [LARGE SCALE GENOMIC DNA]</scope>
    <source>
        <strain evidence="2 3">CMW 18300</strain>
    </source>
</reference>